<feature type="domain" description="BRX" evidence="5">
    <location>
        <begin position="376"/>
        <end position="431"/>
    </location>
</feature>
<dbReference type="InterPro" id="IPR027988">
    <property type="entry name" value="BRX_N"/>
</dbReference>
<feature type="region of interest" description="Disordered" evidence="4">
    <location>
        <begin position="267"/>
        <end position="286"/>
    </location>
</feature>
<dbReference type="InterPro" id="IPR044532">
    <property type="entry name" value="BRX-like"/>
</dbReference>
<dbReference type="PROSITE" id="PS51514">
    <property type="entry name" value="BRX"/>
    <property type="match status" value="2"/>
</dbReference>
<name>A0AAQ3KZZ4_9LILI</name>
<feature type="compositionally biased region" description="Polar residues" evidence="4">
    <location>
        <begin position="69"/>
        <end position="79"/>
    </location>
</feature>
<keyword evidence="7" id="KW-1185">Reference proteome</keyword>
<evidence type="ECO:0000256" key="2">
    <source>
        <dbReference type="ARBA" id="ARBA00009057"/>
    </source>
</evidence>
<evidence type="ECO:0000259" key="5">
    <source>
        <dbReference type="PROSITE" id="PS51514"/>
    </source>
</evidence>
<dbReference type="PANTHER" id="PTHR46058">
    <property type="entry name" value="PROTEIN BREVIS RADIX-LIKE 1"/>
    <property type="match status" value="1"/>
</dbReference>
<dbReference type="EMBL" id="CP136897">
    <property type="protein sequence ID" value="WOL16642.1"/>
    <property type="molecule type" value="Genomic_DNA"/>
</dbReference>
<evidence type="ECO:0000256" key="4">
    <source>
        <dbReference type="SAM" id="MobiDB-lite"/>
    </source>
</evidence>
<dbReference type="GO" id="GO:0005634">
    <property type="term" value="C:nucleus"/>
    <property type="evidence" value="ECO:0007669"/>
    <property type="project" value="UniProtKB-SubCell"/>
</dbReference>
<feature type="region of interest" description="Disordered" evidence="4">
    <location>
        <begin position="54"/>
        <end position="79"/>
    </location>
</feature>
<sequence length="431" mass="48559">MPIEAIIPQLNEGRVEGSDLFYKYSMPLNRIRQARRYGRTNTWKMLACIACSKHEPEDSGDDTAARAPSNPTSKDAVKSLTSQLRDMVLKFSGTSRHCKGGSSSLGKIKSLNRHHQHDHYRSSYLDKEAGSDAGCHYEYFRSAPSSSSTPAWDFSTFANTNRSNVGEEEEGCSRYGGKWIPQEVGDGEDEIVLLEEEGEPREWMAQVEPGVHITFLSLPGGAGNDLKRIRFSREIFNKWQAQRWWGENYDRIMELYNVRRFSRQAFPTPPRSNDGDEREFSPFYGSPAFGNPPKERLVITKSTTYGPPPPTSGFKGSNCPPVPDPSQHLILPHCFNPASSAAAGLKGECSSIDASRTTTSSRASISISNASDLEAAEWVEQDEPGVYITIRELADGTRELRRVRFSRQKFGEERAKLWWEENRERIQAQYL</sequence>
<evidence type="ECO:0000256" key="1">
    <source>
        <dbReference type="ARBA" id="ARBA00004123"/>
    </source>
</evidence>
<proteinExistence type="inferred from homology"/>
<dbReference type="PANTHER" id="PTHR46058:SF26">
    <property type="entry name" value="PROTEIN BREVIS RADIX-LIKE 1"/>
    <property type="match status" value="1"/>
</dbReference>
<evidence type="ECO:0000256" key="3">
    <source>
        <dbReference type="ARBA" id="ARBA00023242"/>
    </source>
</evidence>
<keyword evidence="3" id="KW-0539">Nucleus</keyword>
<evidence type="ECO:0000313" key="7">
    <source>
        <dbReference type="Proteomes" id="UP001327560"/>
    </source>
</evidence>
<evidence type="ECO:0000313" key="6">
    <source>
        <dbReference type="EMBL" id="WOL16642.1"/>
    </source>
</evidence>
<comment type="similarity">
    <text evidence="2">Belongs to the BRX family.</text>
</comment>
<accession>A0AAQ3KZZ4</accession>
<dbReference type="Pfam" id="PF08381">
    <property type="entry name" value="BRX"/>
    <property type="match status" value="2"/>
</dbReference>
<gene>
    <name evidence="6" type="ORF">Cni_G25430</name>
</gene>
<dbReference type="Proteomes" id="UP001327560">
    <property type="component" value="Chromosome 8"/>
</dbReference>
<dbReference type="InterPro" id="IPR013591">
    <property type="entry name" value="Brevis_radix_dom"/>
</dbReference>
<protein>
    <submittedName>
        <fullName evidence="6">Protein BREVIS RADIX-like</fullName>
    </submittedName>
</protein>
<dbReference type="Pfam" id="PF13713">
    <property type="entry name" value="BRX_N"/>
    <property type="match status" value="1"/>
</dbReference>
<feature type="domain" description="BRX" evidence="5">
    <location>
        <begin position="201"/>
        <end position="257"/>
    </location>
</feature>
<dbReference type="AlphaFoldDB" id="A0AAQ3KZZ4"/>
<organism evidence="6 7">
    <name type="scientific">Canna indica</name>
    <name type="common">Indian-shot</name>
    <dbReference type="NCBI Taxonomy" id="4628"/>
    <lineage>
        <taxon>Eukaryota</taxon>
        <taxon>Viridiplantae</taxon>
        <taxon>Streptophyta</taxon>
        <taxon>Embryophyta</taxon>
        <taxon>Tracheophyta</taxon>
        <taxon>Spermatophyta</taxon>
        <taxon>Magnoliopsida</taxon>
        <taxon>Liliopsida</taxon>
        <taxon>Zingiberales</taxon>
        <taxon>Cannaceae</taxon>
        <taxon>Canna</taxon>
    </lineage>
</organism>
<reference evidence="6 7" key="1">
    <citation type="submission" date="2023-10" db="EMBL/GenBank/DDBJ databases">
        <title>Chromosome-scale genome assembly provides insights into flower coloration mechanisms of Canna indica.</title>
        <authorList>
            <person name="Li C."/>
        </authorList>
    </citation>
    <scope>NUCLEOTIDE SEQUENCE [LARGE SCALE GENOMIC DNA]</scope>
    <source>
        <tissue evidence="6">Flower</tissue>
    </source>
</reference>
<comment type="subcellular location">
    <subcellularLocation>
        <location evidence="1">Nucleus</location>
    </subcellularLocation>
</comment>